<keyword evidence="2" id="KW-1185">Reference proteome</keyword>
<protein>
    <recommendedName>
        <fullName evidence="3">DUF4283 domain-containing protein</fullName>
    </recommendedName>
</protein>
<evidence type="ECO:0000313" key="1">
    <source>
        <dbReference type="EMBL" id="KAH8503991.1"/>
    </source>
</evidence>
<dbReference type="Proteomes" id="UP000807159">
    <property type="component" value="Chromosome 6"/>
</dbReference>
<name>A0A8T2YFY2_POPDE</name>
<comment type="caution">
    <text evidence="1">The sequence shown here is derived from an EMBL/GenBank/DDBJ whole genome shotgun (WGS) entry which is preliminary data.</text>
</comment>
<dbReference type="AlphaFoldDB" id="A0A8T2YFY2"/>
<reference evidence="1" key="1">
    <citation type="journal article" date="2021" name="J. Hered.">
        <title>Genome Assembly of Salicaceae Populus deltoides (Eastern Cottonwood) I-69 Based on Nanopore Sequencing and Hi-C Technologies.</title>
        <authorList>
            <person name="Bai S."/>
            <person name="Wu H."/>
            <person name="Zhang J."/>
            <person name="Pan Z."/>
            <person name="Zhao W."/>
            <person name="Li Z."/>
            <person name="Tong C."/>
        </authorList>
    </citation>
    <scope>NUCLEOTIDE SEQUENCE</scope>
    <source>
        <tissue evidence="1">Leaf</tissue>
    </source>
</reference>
<gene>
    <name evidence="1" type="ORF">H0E87_011581</name>
</gene>
<evidence type="ECO:0008006" key="3">
    <source>
        <dbReference type="Google" id="ProtNLM"/>
    </source>
</evidence>
<evidence type="ECO:0000313" key="2">
    <source>
        <dbReference type="Proteomes" id="UP000807159"/>
    </source>
</evidence>
<accession>A0A8T2YFY2</accession>
<proteinExistence type="predicted"/>
<dbReference type="EMBL" id="JACEGQ020000006">
    <property type="protein sequence ID" value="KAH8503991.1"/>
    <property type="molecule type" value="Genomic_DNA"/>
</dbReference>
<sequence>MLKSYPNHPQQLYHLLNFQADHPVTFTRNSTASPVIPSASTTKILGPTPHYTALTVLDPIKLHTIPISVSDLCDQASNLWFDTYKLRVNPAKHHPSNPSLTASKPLPKPAPPHKLELLFRDNRSFAEVLKSTKSQMVRDERRIVQYDSTDEDKEWLNRSLVGKILPNVDVATLKETILKSVDKAVSFRFLGASQVLITFEDQLASTKEQQNARSMLNSFLSNLRQWEARICAYDRFAWISIFGLPMEGWNKNCIDILLQSWGNIIGYDTSCVSQGSISGIRVLIKTTKLEPLHDQVLLKLDEIHVEVSLTEIKGKFTPSLTTVKHSMDV</sequence>
<organism evidence="1 2">
    <name type="scientific">Populus deltoides</name>
    <name type="common">Eastern poplar</name>
    <name type="synonym">Eastern cottonwood</name>
    <dbReference type="NCBI Taxonomy" id="3696"/>
    <lineage>
        <taxon>Eukaryota</taxon>
        <taxon>Viridiplantae</taxon>
        <taxon>Streptophyta</taxon>
        <taxon>Embryophyta</taxon>
        <taxon>Tracheophyta</taxon>
        <taxon>Spermatophyta</taxon>
        <taxon>Magnoliopsida</taxon>
        <taxon>eudicotyledons</taxon>
        <taxon>Gunneridae</taxon>
        <taxon>Pentapetalae</taxon>
        <taxon>rosids</taxon>
        <taxon>fabids</taxon>
        <taxon>Malpighiales</taxon>
        <taxon>Salicaceae</taxon>
        <taxon>Saliceae</taxon>
        <taxon>Populus</taxon>
    </lineage>
</organism>